<reference evidence="1" key="1">
    <citation type="journal article" date="2008" name="ISME J.">
        <title>Genomic patterns of recombination, clonal divergence and environment in marine microbial populations.</title>
        <authorList>
            <person name="Konstantinidis K.T."/>
            <person name="Delong E.F."/>
        </authorList>
    </citation>
    <scope>NUCLEOTIDE SEQUENCE</scope>
</reference>
<dbReference type="InterPro" id="IPR011055">
    <property type="entry name" value="Dup_hybrid_motif"/>
</dbReference>
<sequence length="258" mass="29165">MNRLVLILPVLLLILSGCQTTTISDAYTTFKGIPCYFHNARIGAINRNATLGSLANHCRPTHRGYKTKRGQTVTVERGTPVYAVADMTLINALNRSAGKRCKGSVHSQRLYDTSCKEPFDDLELEFKDELGNFVMFYHLMSDNPFVPGFGKGECTIPEMWRQDKWKRYPYNCGGIVKRKVNKGELIGWSGATGMGKGEHFAFAIKVMNHPDFPNEQGWIIPSNALTWENIPSENNEIYLLPLKKQSLSKKDRLNFITN</sequence>
<protein>
    <submittedName>
        <fullName evidence="1">Uncharacterized protein</fullName>
    </submittedName>
</protein>
<gene>
    <name evidence="1" type="ORF">ALOHA_HF4000APKG2J17ctg1g51</name>
</gene>
<dbReference type="AlphaFoldDB" id="B3T6N5"/>
<dbReference type="EMBL" id="EU016624">
    <property type="protein sequence ID" value="ABZ08244.1"/>
    <property type="molecule type" value="Genomic_DNA"/>
</dbReference>
<organism evidence="1">
    <name type="scientific">uncultured marine microorganism HF4000_APKG2J17</name>
    <dbReference type="NCBI Taxonomy" id="455546"/>
    <lineage>
        <taxon>unclassified sequences</taxon>
        <taxon>environmental samples</taxon>
    </lineage>
</organism>
<proteinExistence type="predicted"/>
<dbReference type="Gene3D" id="2.70.70.10">
    <property type="entry name" value="Glucose Permease (Domain IIA)"/>
    <property type="match status" value="1"/>
</dbReference>
<evidence type="ECO:0000313" key="1">
    <source>
        <dbReference type="EMBL" id="ABZ08244.1"/>
    </source>
</evidence>
<dbReference type="PROSITE" id="PS51257">
    <property type="entry name" value="PROKAR_LIPOPROTEIN"/>
    <property type="match status" value="1"/>
</dbReference>
<name>B3T6N5_9ZZZZ</name>
<accession>B3T6N5</accession>